<name>A0ABW8A8H2_9ACTN</name>
<organism evidence="7 8">
    <name type="scientific">Nonomuraea indica</name>
    <dbReference type="NCBI Taxonomy" id="1581193"/>
    <lineage>
        <taxon>Bacteria</taxon>
        <taxon>Bacillati</taxon>
        <taxon>Actinomycetota</taxon>
        <taxon>Actinomycetes</taxon>
        <taxon>Streptosporangiales</taxon>
        <taxon>Streptosporangiaceae</taxon>
        <taxon>Nonomuraea</taxon>
    </lineage>
</organism>
<evidence type="ECO:0000259" key="5">
    <source>
        <dbReference type="Pfam" id="PF00441"/>
    </source>
</evidence>
<evidence type="ECO:0000256" key="2">
    <source>
        <dbReference type="ARBA" id="ARBA00009347"/>
    </source>
</evidence>
<dbReference type="Gene3D" id="1.20.140.10">
    <property type="entry name" value="Butyryl-CoA Dehydrogenase, subunit A, domain 3"/>
    <property type="match status" value="1"/>
</dbReference>
<evidence type="ECO:0000259" key="6">
    <source>
        <dbReference type="Pfam" id="PF02771"/>
    </source>
</evidence>
<feature type="domain" description="Acyl-CoA dehydrogenase/oxidase N-terminal" evidence="6">
    <location>
        <begin position="12"/>
        <end position="99"/>
    </location>
</feature>
<dbReference type="PANTHER" id="PTHR43884:SF12">
    <property type="entry name" value="ISOVALERYL-COA DEHYDROGENASE, MITOCHONDRIAL-RELATED"/>
    <property type="match status" value="1"/>
</dbReference>
<evidence type="ECO:0000256" key="4">
    <source>
        <dbReference type="ARBA" id="ARBA00022827"/>
    </source>
</evidence>
<reference evidence="7 8" key="1">
    <citation type="submission" date="2024-10" db="EMBL/GenBank/DDBJ databases">
        <title>The Natural Products Discovery Center: Release of the First 8490 Sequenced Strains for Exploring Actinobacteria Biosynthetic Diversity.</title>
        <authorList>
            <person name="Kalkreuter E."/>
            <person name="Kautsar S.A."/>
            <person name="Yang D."/>
            <person name="Bader C.D."/>
            <person name="Teijaro C.N."/>
            <person name="Fluegel L."/>
            <person name="Davis C.M."/>
            <person name="Simpson J.R."/>
            <person name="Lauterbach L."/>
            <person name="Steele A.D."/>
            <person name="Gui C."/>
            <person name="Meng S."/>
            <person name="Li G."/>
            <person name="Viehrig K."/>
            <person name="Ye F."/>
            <person name="Su P."/>
            <person name="Kiefer A.F."/>
            <person name="Nichols A."/>
            <person name="Cepeda A.J."/>
            <person name="Yan W."/>
            <person name="Fan B."/>
            <person name="Jiang Y."/>
            <person name="Adhikari A."/>
            <person name="Zheng C.-J."/>
            <person name="Schuster L."/>
            <person name="Cowan T.M."/>
            <person name="Smanski M.J."/>
            <person name="Chevrette M.G."/>
            <person name="De Carvalho L.P.S."/>
            <person name="Shen B."/>
        </authorList>
    </citation>
    <scope>NUCLEOTIDE SEQUENCE [LARGE SCALE GENOMIC DNA]</scope>
    <source>
        <strain evidence="7 8">NPDC049503</strain>
    </source>
</reference>
<dbReference type="InterPro" id="IPR009100">
    <property type="entry name" value="AcylCoA_DH/oxidase_NM_dom_sf"/>
</dbReference>
<dbReference type="RefSeq" id="WP_397022640.1">
    <property type="nucleotide sequence ID" value="NZ_JBITMB010000005.1"/>
</dbReference>
<keyword evidence="4" id="KW-0274">FAD</keyword>
<dbReference type="PANTHER" id="PTHR43884">
    <property type="entry name" value="ACYL-COA DEHYDROGENASE"/>
    <property type="match status" value="1"/>
</dbReference>
<feature type="domain" description="Acyl-CoA dehydrogenase/oxidase C-terminal" evidence="5">
    <location>
        <begin position="290"/>
        <end position="414"/>
    </location>
</feature>
<accession>A0ABW8A8H2</accession>
<keyword evidence="3" id="KW-0285">Flavoprotein</keyword>
<dbReference type="Pfam" id="PF00441">
    <property type="entry name" value="Acyl-CoA_dh_1"/>
    <property type="match status" value="1"/>
</dbReference>
<dbReference type="InterPro" id="IPR037069">
    <property type="entry name" value="AcylCoA_DH/ox_N_sf"/>
</dbReference>
<dbReference type="InterPro" id="IPR036250">
    <property type="entry name" value="AcylCo_DH-like_C"/>
</dbReference>
<protein>
    <submittedName>
        <fullName evidence="7">Acyl-CoA dehydrogenase family protein</fullName>
    </submittedName>
</protein>
<dbReference type="PIRSF" id="PIRSF016578">
    <property type="entry name" value="HsaA"/>
    <property type="match status" value="1"/>
</dbReference>
<dbReference type="Gene3D" id="1.10.540.10">
    <property type="entry name" value="Acyl-CoA dehydrogenase/oxidase, N-terminal domain"/>
    <property type="match status" value="1"/>
</dbReference>
<gene>
    <name evidence="7" type="ORF">ACIBP5_22215</name>
</gene>
<dbReference type="InterPro" id="IPR013786">
    <property type="entry name" value="AcylCoA_DH/ox_N"/>
</dbReference>
<keyword evidence="8" id="KW-1185">Reference proteome</keyword>
<dbReference type="SUPFAM" id="SSF47203">
    <property type="entry name" value="Acyl-CoA dehydrogenase C-terminal domain-like"/>
    <property type="match status" value="1"/>
</dbReference>
<dbReference type="EMBL" id="JBITMB010000005">
    <property type="protein sequence ID" value="MFI7442693.1"/>
    <property type="molecule type" value="Genomic_DNA"/>
</dbReference>
<comment type="caution">
    <text evidence="7">The sequence shown here is derived from an EMBL/GenBank/DDBJ whole genome shotgun (WGS) entry which is preliminary data.</text>
</comment>
<evidence type="ECO:0000256" key="3">
    <source>
        <dbReference type="ARBA" id="ARBA00022630"/>
    </source>
</evidence>
<proteinExistence type="inferred from homology"/>
<comment type="cofactor">
    <cofactor evidence="1">
        <name>FAD</name>
        <dbReference type="ChEBI" id="CHEBI:57692"/>
    </cofactor>
</comment>
<comment type="similarity">
    <text evidence="2">Belongs to the acyl-CoA dehydrogenase family.</text>
</comment>
<dbReference type="Proteomes" id="UP001612928">
    <property type="component" value="Unassembled WGS sequence"/>
</dbReference>
<evidence type="ECO:0000313" key="7">
    <source>
        <dbReference type="EMBL" id="MFI7442693.1"/>
    </source>
</evidence>
<evidence type="ECO:0000256" key="1">
    <source>
        <dbReference type="ARBA" id="ARBA00001974"/>
    </source>
</evidence>
<dbReference type="InterPro" id="IPR009075">
    <property type="entry name" value="AcylCo_DH/oxidase_C"/>
</dbReference>
<sequence>MTEAGDGRVRRAAETCKELARGVLAEHAAEVDTDARFPKEALRALRGHGLLAAVAPAERGGLGADVPALAGMAADLARGCGATAMVWAMHQVQLACLLVCDAGPELREAVSRIVRDQLLVASATSEAGVGGSLRTSVCAVERDGSPGAAGGEDFHGGAGGEGFRDVAGGGGVQGEAGGGGVRGAADAVAARGCRLDKSATTVSYGVEADALLVSARRGPGSPPGDQVAVLLDTARTRLEPLGGWNPLGMRGTCSPALRIRAGFEDWRILPLPFGDLADRVMTPLSHVLWSAVWHGLAAEAADRAARYARKRASGQAGQAPSGHLAETRWRLTAMEAQLAGAAEEAQAVLSGAARPTVAFALRINSLKLAVSELAVDVALAALRVCGMAGYSEDGPYSVARLVRDLLSAPLMIGNERLVAVGSRLALMARDR</sequence>
<dbReference type="SUPFAM" id="SSF56645">
    <property type="entry name" value="Acyl-CoA dehydrogenase NM domain-like"/>
    <property type="match status" value="1"/>
</dbReference>
<evidence type="ECO:0000313" key="8">
    <source>
        <dbReference type="Proteomes" id="UP001612928"/>
    </source>
</evidence>
<dbReference type="Pfam" id="PF02771">
    <property type="entry name" value="Acyl-CoA_dh_N"/>
    <property type="match status" value="1"/>
</dbReference>